<dbReference type="AlphaFoldDB" id="A0A2U3KYG1"/>
<dbReference type="Proteomes" id="UP000238701">
    <property type="component" value="Unassembled WGS sequence"/>
</dbReference>
<evidence type="ECO:0000256" key="1">
    <source>
        <dbReference type="SAM" id="Phobius"/>
    </source>
</evidence>
<keyword evidence="1" id="KW-0472">Membrane</keyword>
<evidence type="ECO:0000313" key="2">
    <source>
        <dbReference type="EMBL" id="SPF44724.1"/>
    </source>
</evidence>
<evidence type="ECO:0000313" key="3">
    <source>
        <dbReference type="Proteomes" id="UP000238701"/>
    </source>
</evidence>
<sequence length="91" mass="10079">MYADGCCLERVLTMFESWEVAPFKWKISPRAALWGALLWALVAGVVIGLLWAGRLRLDLLNVVSLTILLGGAILLAFRFALQPSRRLPPSV</sequence>
<accession>A0A2U3KYG1</accession>
<dbReference type="EMBL" id="OMOD01000150">
    <property type="protein sequence ID" value="SPF44724.1"/>
    <property type="molecule type" value="Genomic_DNA"/>
</dbReference>
<organism evidence="2 3">
    <name type="scientific">Candidatus Sulfotelmatobacter kueseliae</name>
    <dbReference type="NCBI Taxonomy" id="2042962"/>
    <lineage>
        <taxon>Bacteria</taxon>
        <taxon>Pseudomonadati</taxon>
        <taxon>Acidobacteriota</taxon>
        <taxon>Terriglobia</taxon>
        <taxon>Terriglobales</taxon>
        <taxon>Candidatus Korobacteraceae</taxon>
        <taxon>Candidatus Sulfotelmatobacter</taxon>
    </lineage>
</organism>
<proteinExistence type="predicted"/>
<keyword evidence="1" id="KW-1133">Transmembrane helix</keyword>
<reference evidence="3" key="1">
    <citation type="submission" date="2018-02" db="EMBL/GenBank/DDBJ databases">
        <authorList>
            <person name="Hausmann B."/>
        </authorList>
    </citation>
    <scope>NUCLEOTIDE SEQUENCE [LARGE SCALE GENOMIC DNA]</scope>
    <source>
        <strain evidence="3">Peat soil MAG SbA1</strain>
    </source>
</reference>
<protein>
    <submittedName>
        <fullName evidence="2">Uncharacterized protein</fullName>
    </submittedName>
</protein>
<gene>
    <name evidence="2" type="ORF">SBA1_550089</name>
</gene>
<name>A0A2U3KYG1_9BACT</name>
<feature type="transmembrane region" description="Helical" evidence="1">
    <location>
        <begin position="59"/>
        <end position="81"/>
    </location>
</feature>
<feature type="transmembrane region" description="Helical" evidence="1">
    <location>
        <begin position="31"/>
        <end position="53"/>
    </location>
</feature>
<keyword evidence="1" id="KW-0812">Transmembrane</keyword>